<dbReference type="EMBL" id="JADNRY010000390">
    <property type="protein sequence ID" value="KAF9058375.1"/>
    <property type="molecule type" value="Genomic_DNA"/>
</dbReference>
<evidence type="ECO:0000256" key="1">
    <source>
        <dbReference type="PROSITE-ProRule" id="PRU00325"/>
    </source>
</evidence>
<keyword evidence="5" id="KW-1185">Reference proteome</keyword>
<keyword evidence="1" id="KW-0863">Zinc-finger</keyword>
<evidence type="ECO:0000313" key="4">
    <source>
        <dbReference type="EMBL" id="KAF9058375.1"/>
    </source>
</evidence>
<sequence>MDELRKSAAPLSSTAQIQQREVKIGYLSLAESQRNSVNEIYKSSRQIALSFKLDNTPNQEAALTKLAELGLDQVDELSCESSSCGYHKSIRQQRDEHKKSIQVNTKRRNPYQFTGCLAHVEIVERIQDGAVTSICGVFVHNEACTKSAIQRTPQIPLHEHVYEEALKQLQNGASITAIQEKNRTMINEKLYRDMGTYNPDSTNVRYLFLHSDHATLYRKASKELGVDARIQPQYNVNNWLDPGSPEFNPQIAEATLEVQLIATVEYSVAKDLISHNRSYFTNLVQNTEAKHAAEAALEHIKYLDVNWMSIDLWKSWSEWGRVKAAAAIGITVQGVIPTTNHLESFNGILKRKYIQRYLHSGHRLRFDTLIMLLITKILPQAYMRRTNEREYRLWLTSRFREAAGGADILELQKKARTAKLELCRVQRSLCWWPQDETRDLHATQLLHAGRLRPPTFGLDRDTFITSCLASEGLTEYQLSIHRSGKASCSCLDFYDKGAACKHLRAFRVLVDSWVTRGLETAFHYPLSLVEAQQIAAVTPSPPNISSSVLSPLPPSDVDPCSSMATDWTMVQALGGDRTTLGGAAEEDNSGASGTGSVSGSSEGENPVRNTEAPTSLFSSQLAAIQTQIGSRLQQQAVALLPNLYALESLLEDVTILSSPSRELVDLHDVIDNLSARLSQIRARNSPSPSVPPSLTGSPKQGPSRNFRRTVSDSTVFAPQPTRSLKRQRQKSDVPTLRAPSPERKQIRKASHGTL</sequence>
<dbReference type="OrthoDB" id="2422225at2759"/>
<accession>A0A9P5PA30</accession>
<comment type="caution">
    <text evidence="4">The sequence shown here is derived from an EMBL/GenBank/DDBJ whole genome shotgun (WGS) entry which is preliminary data.</text>
</comment>
<feature type="compositionally biased region" description="Low complexity" evidence="2">
    <location>
        <begin position="589"/>
        <end position="603"/>
    </location>
</feature>
<reference evidence="4" key="1">
    <citation type="submission" date="2020-11" db="EMBL/GenBank/DDBJ databases">
        <authorList>
            <consortium name="DOE Joint Genome Institute"/>
            <person name="Ahrendt S."/>
            <person name="Riley R."/>
            <person name="Andreopoulos W."/>
            <person name="Labutti K."/>
            <person name="Pangilinan J."/>
            <person name="Ruiz-Duenas F.J."/>
            <person name="Barrasa J.M."/>
            <person name="Sanchez-Garcia M."/>
            <person name="Camarero S."/>
            <person name="Miyauchi S."/>
            <person name="Serrano A."/>
            <person name="Linde D."/>
            <person name="Babiker R."/>
            <person name="Drula E."/>
            <person name="Ayuso-Fernandez I."/>
            <person name="Pacheco R."/>
            <person name="Padilla G."/>
            <person name="Ferreira P."/>
            <person name="Barriuso J."/>
            <person name="Kellner H."/>
            <person name="Castanera R."/>
            <person name="Alfaro M."/>
            <person name="Ramirez L."/>
            <person name="Pisabarro A.G."/>
            <person name="Kuo A."/>
            <person name="Tritt A."/>
            <person name="Lipzen A."/>
            <person name="He G."/>
            <person name="Yan M."/>
            <person name="Ng V."/>
            <person name="Cullen D."/>
            <person name="Martin F."/>
            <person name="Rosso M.-N."/>
            <person name="Henrissat B."/>
            <person name="Hibbett D."/>
            <person name="Martinez A.T."/>
            <person name="Grigoriev I.V."/>
        </authorList>
    </citation>
    <scope>NUCLEOTIDE SEQUENCE</scope>
    <source>
        <strain evidence="4">AH 40177</strain>
    </source>
</reference>
<dbReference type="AlphaFoldDB" id="A0A9P5PA30"/>
<evidence type="ECO:0000259" key="3">
    <source>
        <dbReference type="PROSITE" id="PS50966"/>
    </source>
</evidence>
<dbReference type="GO" id="GO:0008270">
    <property type="term" value="F:zinc ion binding"/>
    <property type="evidence" value="ECO:0007669"/>
    <property type="project" value="UniProtKB-KW"/>
</dbReference>
<keyword evidence="1" id="KW-0479">Metal-binding</keyword>
<evidence type="ECO:0000313" key="5">
    <source>
        <dbReference type="Proteomes" id="UP000772434"/>
    </source>
</evidence>
<feature type="compositionally biased region" description="Polar residues" evidence="2">
    <location>
        <begin position="681"/>
        <end position="703"/>
    </location>
</feature>
<proteinExistence type="predicted"/>
<feature type="region of interest" description="Disordered" evidence="2">
    <location>
        <begin position="681"/>
        <end position="754"/>
    </location>
</feature>
<feature type="region of interest" description="Disordered" evidence="2">
    <location>
        <begin position="578"/>
        <end position="611"/>
    </location>
</feature>
<dbReference type="PROSITE" id="PS50966">
    <property type="entry name" value="ZF_SWIM"/>
    <property type="match status" value="1"/>
</dbReference>
<dbReference type="Proteomes" id="UP000772434">
    <property type="component" value="Unassembled WGS sequence"/>
</dbReference>
<evidence type="ECO:0000256" key="2">
    <source>
        <dbReference type="SAM" id="MobiDB-lite"/>
    </source>
</evidence>
<dbReference type="InterPro" id="IPR007527">
    <property type="entry name" value="Znf_SWIM"/>
</dbReference>
<name>A0A9P5PA30_9AGAR</name>
<feature type="compositionally biased region" description="Polar residues" evidence="2">
    <location>
        <begin position="711"/>
        <end position="722"/>
    </location>
</feature>
<organism evidence="4 5">
    <name type="scientific">Rhodocollybia butyracea</name>
    <dbReference type="NCBI Taxonomy" id="206335"/>
    <lineage>
        <taxon>Eukaryota</taxon>
        <taxon>Fungi</taxon>
        <taxon>Dikarya</taxon>
        <taxon>Basidiomycota</taxon>
        <taxon>Agaricomycotina</taxon>
        <taxon>Agaricomycetes</taxon>
        <taxon>Agaricomycetidae</taxon>
        <taxon>Agaricales</taxon>
        <taxon>Marasmiineae</taxon>
        <taxon>Omphalotaceae</taxon>
        <taxon>Rhodocollybia</taxon>
    </lineage>
</organism>
<keyword evidence="1" id="KW-0862">Zinc</keyword>
<feature type="domain" description="SWIM-type" evidence="3">
    <location>
        <begin position="476"/>
        <end position="511"/>
    </location>
</feature>
<protein>
    <recommendedName>
        <fullName evidence="3">SWIM-type domain-containing protein</fullName>
    </recommendedName>
</protein>
<gene>
    <name evidence="4" type="ORF">BDP27DRAFT_1408365</name>
</gene>
<feature type="compositionally biased region" description="Basic residues" evidence="2">
    <location>
        <begin position="745"/>
        <end position="754"/>
    </location>
</feature>